<keyword evidence="2" id="KW-0489">Methyltransferase</keyword>
<keyword evidence="3" id="KW-0808">Transferase</keyword>
<dbReference type="Proteomes" id="UP001174909">
    <property type="component" value="Unassembled WGS sequence"/>
</dbReference>
<dbReference type="GO" id="GO:0032259">
    <property type="term" value="P:methylation"/>
    <property type="evidence" value="ECO:0007669"/>
    <property type="project" value="UniProtKB-KW"/>
</dbReference>
<dbReference type="GO" id="GO:0009007">
    <property type="term" value="F:site-specific DNA-methyltransferase (adenine-specific) activity"/>
    <property type="evidence" value="ECO:0007669"/>
    <property type="project" value="UniProtKB-EC"/>
</dbReference>
<gene>
    <name evidence="9" type="ORF">GBAR_LOCUS24145</name>
</gene>
<dbReference type="InterPro" id="IPR029063">
    <property type="entry name" value="SAM-dependent_MTases_sf"/>
</dbReference>
<evidence type="ECO:0000256" key="2">
    <source>
        <dbReference type="ARBA" id="ARBA00022603"/>
    </source>
</evidence>
<dbReference type="InterPro" id="IPR003356">
    <property type="entry name" value="DNA_methylase_A-5"/>
</dbReference>
<evidence type="ECO:0000259" key="8">
    <source>
        <dbReference type="Pfam" id="PF02384"/>
    </source>
</evidence>
<evidence type="ECO:0000256" key="3">
    <source>
        <dbReference type="ARBA" id="ARBA00022679"/>
    </source>
</evidence>
<dbReference type="InterPro" id="IPR051537">
    <property type="entry name" value="DNA_Adenine_Mtase"/>
</dbReference>
<dbReference type="AlphaFoldDB" id="A0AA35X462"/>
<evidence type="ECO:0000313" key="10">
    <source>
        <dbReference type="Proteomes" id="UP001174909"/>
    </source>
</evidence>
<keyword evidence="5" id="KW-0680">Restriction system</keyword>
<feature type="region of interest" description="Disordered" evidence="7">
    <location>
        <begin position="1"/>
        <end position="21"/>
    </location>
</feature>
<dbReference type="GO" id="GO:0008170">
    <property type="term" value="F:N-methyltransferase activity"/>
    <property type="evidence" value="ECO:0007669"/>
    <property type="project" value="InterPro"/>
</dbReference>
<dbReference type="Gene3D" id="3.40.50.150">
    <property type="entry name" value="Vaccinia Virus protein VP39"/>
    <property type="match status" value="1"/>
</dbReference>
<sequence length="263" mass="30262">MNLYLHGIGGTESPTTTDDSLRGATKDRYDIVLTNPPFGNRSSITIATDGSKQNNTASTYEREDFWATTSNKQFNFLQHIKTILKTDGRGAVVLPDNVLFERGAGETIRRQLLKQFDVHTLLRLPTGIFYAQGVKANVLFFDKRPAREEPWTRKLWIYDLRTNKRFTLKTNPLSDSDLQDFINVYNPENREARVETERFRVFNYDQLIEREHVNLDIFWLKEDSLEDAADLPTPDVLVAEITENLEAALAQFQSIQAELDNNE</sequence>
<evidence type="ECO:0000256" key="4">
    <source>
        <dbReference type="ARBA" id="ARBA00022691"/>
    </source>
</evidence>
<keyword evidence="4" id="KW-0949">S-adenosyl-L-methionine</keyword>
<dbReference type="GO" id="GO:0003677">
    <property type="term" value="F:DNA binding"/>
    <property type="evidence" value="ECO:0007669"/>
    <property type="project" value="InterPro"/>
</dbReference>
<comment type="catalytic activity">
    <reaction evidence="6">
        <text>a 2'-deoxyadenosine in DNA + S-adenosyl-L-methionine = an N(6)-methyl-2'-deoxyadenosine in DNA + S-adenosyl-L-homocysteine + H(+)</text>
        <dbReference type="Rhea" id="RHEA:15197"/>
        <dbReference type="Rhea" id="RHEA-COMP:12418"/>
        <dbReference type="Rhea" id="RHEA-COMP:12419"/>
        <dbReference type="ChEBI" id="CHEBI:15378"/>
        <dbReference type="ChEBI" id="CHEBI:57856"/>
        <dbReference type="ChEBI" id="CHEBI:59789"/>
        <dbReference type="ChEBI" id="CHEBI:90615"/>
        <dbReference type="ChEBI" id="CHEBI:90616"/>
        <dbReference type="EC" id="2.1.1.72"/>
    </reaction>
</comment>
<dbReference type="PANTHER" id="PTHR42933">
    <property type="entry name" value="SLR6095 PROTEIN"/>
    <property type="match status" value="1"/>
</dbReference>
<name>A0AA35X462_GEOBA</name>
<reference evidence="9" key="1">
    <citation type="submission" date="2023-03" db="EMBL/GenBank/DDBJ databases">
        <authorList>
            <person name="Steffen K."/>
            <person name="Cardenas P."/>
        </authorList>
    </citation>
    <scope>NUCLEOTIDE SEQUENCE</scope>
</reference>
<dbReference type="InterPro" id="IPR002052">
    <property type="entry name" value="DNA_methylase_N6_adenine_CS"/>
</dbReference>
<evidence type="ECO:0000256" key="6">
    <source>
        <dbReference type="ARBA" id="ARBA00047942"/>
    </source>
</evidence>
<dbReference type="Pfam" id="PF02384">
    <property type="entry name" value="N6_Mtase"/>
    <property type="match status" value="1"/>
</dbReference>
<dbReference type="PRINTS" id="PR00507">
    <property type="entry name" value="N12N6MTFRASE"/>
</dbReference>
<organism evidence="9 10">
    <name type="scientific">Geodia barretti</name>
    <name type="common">Barrett's horny sponge</name>
    <dbReference type="NCBI Taxonomy" id="519541"/>
    <lineage>
        <taxon>Eukaryota</taxon>
        <taxon>Metazoa</taxon>
        <taxon>Porifera</taxon>
        <taxon>Demospongiae</taxon>
        <taxon>Heteroscleromorpha</taxon>
        <taxon>Tetractinellida</taxon>
        <taxon>Astrophorina</taxon>
        <taxon>Geodiidae</taxon>
        <taxon>Geodia</taxon>
    </lineage>
</organism>
<evidence type="ECO:0000256" key="1">
    <source>
        <dbReference type="ARBA" id="ARBA00011900"/>
    </source>
</evidence>
<dbReference type="EC" id="2.1.1.72" evidence="1"/>
<dbReference type="PROSITE" id="PS00092">
    <property type="entry name" value="N6_MTASE"/>
    <property type="match status" value="1"/>
</dbReference>
<accession>A0AA35X462</accession>
<dbReference type="PANTHER" id="PTHR42933:SF4">
    <property type="entry name" value="TYPE I RESTRICTION ENZYME ECOKI METHYLASE SUBUNIT"/>
    <property type="match status" value="1"/>
</dbReference>
<comment type="caution">
    <text evidence="9">The sequence shown here is derived from an EMBL/GenBank/DDBJ whole genome shotgun (WGS) entry which is preliminary data.</text>
</comment>
<evidence type="ECO:0000256" key="5">
    <source>
        <dbReference type="ARBA" id="ARBA00022747"/>
    </source>
</evidence>
<evidence type="ECO:0000313" key="9">
    <source>
        <dbReference type="EMBL" id="CAI8043539.1"/>
    </source>
</evidence>
<keyword evidence="10" id="KW-1185">Reference proteome</keyword>
<proteinExistence type="predicted"/>
<protein>
    <recommendedName>
        <fullName evidence="1">site-specific DNA-methyltransferase (adenine-specific)</fullName>
        <ecNumber evidence="1">2.1.1.72</ecNumber>
    </recommendedName>
</protein>
<evidence type="ECO:0000256" key="7">
    <source>
        <dbReference type="SAM" id="MobiDB-lite"/>
    </source>
</evidence>
<dbReference type="SUPFAM" id="SSF53335">
    <property type="entry name" value="S-adenosyl-L-methionine-dependent methyltransferases"/>
    <property type="match status" value="1"/>
</dbReference>
<feature type="domain" description="DNA methylase adenine-specific" evidence="8">
    <location>
        <begin position="1"/>
        <end position="192"/>
    </location>
</feature>
<dbReference type="EMBL" id="CASHTH010003334">
    <property type="protein sequence ID" value="CAI8043539.1"/>
    <property type="molecule type" value="Genomic_DNA"/>
</dbReference>
<dbReference type="GO" id="GO:0009307">
    <property type="term" value="P:DNA restriction-modification system"/>
    <property type="evidence" value="ECO:0007669"/>
    <property type="project" value="UniProtKB-KW"/>
</dbReference>